<sequence>MIKQILFACLPSTKFIKYLQNNIFELTKDGIGKYILLIALFILFSKITFIGIMHKKSSTAILFFSVMMGSFVDVLDFFNGSYENNKQIFKVGSEQIYNFIKTIVFKLEKVIIVFILVLSLVFGYFFHLALFLSKIVLSLYISRFTFTIVSEKIKRVLNLESIFINIFIGAIIFAVSFYLIRSIANYVFIAIFSFFGSFYIVDSLRIFFNSDSLDLTSKIIVENGEVKFDFNAFAVILVFSFFFIGIVTQMLYSKIYK</sequence>
<feature type="transmembrane region" description="Helical" evidence="1">
    <location>
        <begin position="187"/>
        <end position="208"/>
    </location>
</feature>
<feature type="transmembrane region" description="Helical" evidence="1">
    <location>
        <begin position="228"/>
        <end position="252"/>
    </location>
</feature>
<keyword evidence="1" id="KW-1133">Transmembrane helix</keyword>
<dbReference type="HOGENOM" id="CLU_094637_0_0_1"/>
<keyword evidence="1" id="KW-0472">Membrane</keyword>
<dbReference type="VEuPathDB" id="MicrosporidiaDB:H312_01689"/>
<reference evidence="3" key="1">
    <citation type="submission" date="2013-02" db="EMBL/GenBank/DDBJ databases">
        <authorList>
            <consortium name="The Broad Institute Genome Sequencing Platform"/>
            <person name="Cuomo C."/>
            <person name="Becnel J."/>
            <person name="Sanscrainte N."/>
            <person name="Walker B."/>
            <person name="Young S.K."/>
            <person name="Zeng Q."/>
            <person name="Gargeya S."/>
            <person name="Fitzgerald M."/>
            <person name="Haas B."/>
            <person name="Abouelleil A."/>
            <person name="Alvarado L."/>
            <person name="Arachchi H.M."/>
            <person name="Berlin A.M."/>
            <person name="Chapman S.B."/>
            <person name="Dewar J."/>
            <person name="Goldberg J."/>
            <person name="Griggs A."/>
            <person name="Gujja S."/>
            <person name="Hansen M."/>
            <person name="Howarth C."/>
            <person name="Imamovic A."/>
            <person name="Larimer J."/>
            <person name="McCowan C."/>
            <person name="Murphy C."/>
            <person name="Neiman D."/>
            <person name="Pearson M."/>
            <person name="Priest M."/>
            <person name="Roberts A."/>
            <person name="Saif S."/>
            <person name="Shea T."/>
            <person name="Sisk P."/>
            <person name="Sykes S."/>
            <person name="Wortman J."/>
            <person name="Nusbaum C."/>
            <person name="Birren B."/>
        </authorList>
    </citation>
    <scope>NUCLEOTIDE SEQUENCE [LARGE SCALE GENOMIC DNA]</scope>
    <source>
        <strain evidence="3">PRA339</strain>
    </source>
</reference>
<evidence type="ECO:0000256" key="1">
    <source>
        <dbReference type="SAM" id="Phobius"/>
    </source>
</evidence>
<dbReference type="Proteomes" id="UP000030655">
    <property type="component" value="Unassembled WGS sequence"/>
</dbReference>
<feature type="transmembrane region" description="Helical" evidence="1">
    <location>
        <begin position="60"/>
        <end position="78"/>
    </location>
</feature>
<reference evidence="2 3" key="2">
    <citation type="submission" date="2014-03" db="EMBL/GenBank/DDBJ databases">
        <title>The Genome Sequence of Anncaliia algerae insect isolate PRA339.</title>
        <authorList>
            <consortium name="The Broad Institute Genome Sequencing Platform"/>
            <consortium name="The Broad Institute Genome Sequencing Center for Infectious Disease"/>
            <person name="Cuomo C."/>
            <person name="Becnel J."/>
            <person name="Sanscrainte N."/>
            <person name="Walker B."/>
            <person name="Young S.K."/>
            <person name="Zeng Q."/>
            <person name="Gargeya S."/>
            <person name="Fitzgerald M."/>
            <person name="Haas B."/>
            <person name="Abouelleil A."/>
            <person name="Alvarado L."/>
            <person name="Arachchi H.M."/>
            <person name="Berlin A.M."/>
            <person name="Chapman S.B."/>
            <person name="Dewar J."/>
            <person name="Goldberg J."/>
            <person name="Griggs A."/>
            <person name="Gujja S."/>
            <person name="Hansen M."/>
            <person name="Howarth C."/>
            <person name="Imamovic A."/>
            <person name="Larimer J."/>
            <person name="McCowan C."/>
            <person name="Murphy C."/>
            <person name="Neiman D."/>
            <person name="Pearson M."/>
            <person name="Priest M."/>
            <person name="Roberts A."/>
            <person name="Saif S."/>
            <person name="Shea T."/>
            <person name="Sisk P."/>
            <person name="Sykes S."/>
            <person name="Wortman J."/>
            <person name="Nusbaum C."/>
            <person name="Birren B."/>
        </authorList>
    </citation>
    <scope>NUCLEOTIDE SEQUENCE [LARGE SCALE GENOMIC DNA]</scope>
    <source>
        <strain evidence="2 3">PRA339</strain>
    </source>
</reference>
<name>A0A059F1R1_9MICR</name>
<feature type="non-terminal residue" evidence="2">
    <location>
        <position position="1"/>
    </location>
</feature>
<dbReference type="EMBL" id="KK365158">
    <property type="protein sequence ID" value="KCZ80916.1"/>
    <property type="molecule type" value="Genomic_DNA"/>
</dbReference>
<feature type="transmembrane region" description="Helical" evidence="1">
    <location>
        <begin position="110"/>
        <end position="141"/>
    </location>
</feature>
<keyword evidence="1" id="KW-0812">Transmembrane</keyword>
<organism evidence="2 3">
    <name type="scientific">Anncaliia algerae PRA339</name>
    <dbReference type="NCBI Taxonomy" id="1288291"/>
    <lineage>
        <taxon>Eukaryota</taxon>
        <taxon>Fungi</taxon>
        <taxon>Fungi incertae sedis</taxon>
        <taxon>Microsporidia</taxon>
        <taxon>Tubulinosematoidea</taxon>
        <taxon>Tubulinosematidae</taxon>
        <taxon>Anncaliia</taxon>
    </lineage>
</organism>
<evidence type="ECO:0000313" key="2">
    <source>
        <dbReference type="EMBL" id="KCZ80916.1"/>
    </source>
</evidence>
<feature type="transmembrane region" description="Helical" evidence="1">
    <location>
        <begin position="34"/>
        <end position="54"/>
    </location>
</feature>
<gene>
    <name evidence="2" type="ORF">H312_01689</name>
</gene>
<evidence type="ECO:0000313" key="3">
    <source>
        <dbReference type="Proteomes" id="UP000030655"/>
    </source>
</evidence>
<feature type="transmembrane region" description="Helical" evidence="1">
    <location>
        <begin position="161"/>
        <end position="180"/>
    </location>
</feature>
<dbReference type="OrthoDB" id="10344300at2759"/>
<keyword evidence="3" id="KW-1185">Reference proteome</keyword>
<protein>
    <submittedName>
        <fullName evidence="2">Uncharacterized protein</fullName>
    </submittedName>
</protein>
<accession>A0A059F1R1</accession>
<dbReference type="AlphaFoldDB" id="A0A059F1R1"/>
<proteinExistence type="predicted"/>